<dbReference type="EMBL" id="JACDUR010000003">
    <property type="protein sequence ID" value="MBA2891879.1"/>
    <property type="molecule type" value="Genomic_DNA"/>
</dbReference>
<keyword evidence="1" id="KW-0805">Transcription regulation</keyword>
<keyword evidence="2 5" id="KW-0238">DNA-binding</keyword>
<reference evidence="5 6" key="1">
    <citation type="submission" date="2020-07" db="EMBL/GenBank/DDBJ databases">
        <title>Genomic Encyclopedia of Type Strains, Phase IV (KMG-IV): sequencing the most valuable type-strain genomes for metagenomic binning, comparative biology and taxonomic classification.</title>
        <authorList>
            <person name="Goeker M."/>
        </authorList>
    </citation>
    <scope>NUCLEOTIDE SEQUENCE [LARGE SCALE GENOMIC DNA]</scope>
    <source>
        <strain evidence="5 6">DSM 45533</strain>
    </source>
</reference>
<protein>
    <submittedName>
        <fullName evidence="5">DNA-binding MarR family transcriptional regulator</fullName>
    </submittedName>
</protein>
<dbReference type="Pfam" id="PF12802">
    <property type="entry name" value="MarR_2"/>
    <property type="match status" value="1"/>
</dbReference>
<accession>A0A7W0HQF5</accession>
<proteinExistence type="predicted"/>
<dbReference type="AlphaFoldDB" id="A0A7W0HQF5"/>
<dbReference type="PANTHER" id="PTHR33164">
    <property type="entry name" value="TRANSCRIPTIONAL REGULATOR, MARR FAMILY"/>
    <property type="match status" value="1"/>
</dbReference>
<sequence>MKRSERKQTDPDLGILVARALFRVQRAMMRDLGLGKTGPQPKHGAVLAYLDEEGSRATDLASLSGQHKQVIGTLVDELVEMGFVERQPDPSDRRAKLVVPTDRGLERMHRSDEVMAAIERRYAEAVGEEEFAAFKATLKKISEISPGAPG</sequence>
<dbReference type="PROSITE" id="PS50995">
    <property type="entry name" value="HTH_MARR_2"/>
    <property type="match status" value="1"/>
</dbReference>
<name>A0A7W0HQF5_9ACTN</name>
<dbReference type="GO" id="GO:0003677">
    <property type="term" value="F:DNA binding"/>
    <property type="evidence" value="ECO:0007669"/>
    <property type="project" value="UniProtKB-KW"/>
</dbReference>
<gene>
    <name evidence="5" type="ORF">HNR30_003220</name>
</gene>
<dbReference type="PROSITE" id="PS01117">
    <property type="entry name" value="HTH_MARR_1"/>
    <property type="match status" value="1"/>
</dbReference>
<dbReference type="SUPFAM" id="SSF46785">
    <property type="entry name" value="Winged helix' DNA-binding domain"/>
    <property type="match status" value="1"/>
</dbReference>
<evidence type="ECO:0000256" key="1">
    <source>
        <dbReference type="ARBA" id="ARBA00023015"/>
    </source>
</evidence>
<dbReference type="InterPro" id="IPR000835">
    <property type="entry name" value="HTH_MarR-typ"/>
</dbReference>
<dbReference type="GO" id="GO:0003700">
    <property type="term" value="F:DNA-binding transcription factor activity"/>
    <property type="evidence" value="ECO:0007669"/>
    <property type="project" value="InterPro"/>
</dbReference>
<evidence type="ECO:0000256" key="2">
    <source>
        <dbReference type="ARBA" id="ARBA00023125"/>
    </source>
</evidence>
<dbReference type="InterPro" id="IPR036388">
    <property type="entry name" value="WH-like_DNA-bd_sf"/>
</dbReference>
<evidence type="ECO:0000256" key="3">
    <source>
        <dbReference type="ARBA" id="ARBA00023163"/>
    </source>
</evidence>
<comment type="caution">
    <text evidence="5">The sequence shown here is derived from an EMBL/GenBank/DDBJ whole genome shotgun (WGS) entry which is preliminary data.</text>
</comment>
<feature type="domain" description="HTH marR-type" evidence="4">
    <location>
        <begin position="10"/>
        <end position="143"/>
    </location>
</feature>
<dbReference type="Proteomes" id="UP000530928">
    <property type="component" value="Unassembled WGS sequence"/>
</dbReference>
<dbReference type="InterPro" id="IPR039422">
    <property type="entry name" value="MarR/SlyA-like"/>
</dbReference>
<organism evidence="5 6">
    <name type="scientific">Nonomuraea soli</name>
    <dbReference type="NCBI Taxonomy" id="1032476"/>
    <lineage>
        <taxon>Bacteria</taxon>
        <taxon>Bacillati</taxon>
        <taxon>Actinomycetota</taxon>
        <taxon>Actinomycetes</taxon>
        <taxon>Streptosporangiales</taxon>
        <taxon>Streptosporangiaceae</taxon>
        <taxon>Nonomuraea</taxon>
    </lineage>
</organism>
<evidence type="ECO:0000313" key="5">
    <source>
        <dbReference type="EMBL" id="MBA2891879.1"/>
    </source>
</evidence>
<evidence type="ECO:0000259" key="4">
    <source>
        <dbReference type="PROSITE" id="PS50995"/>
    </source>
</evidence>
<dbReference type="InterPro" id="IPR023187">
    <property type="entry name" value="Tscrpt_reg_MarR-type_CS"/>
</dbReference>
<evidence type="ECO:0000313" key="6">
    <source>
        <dbReference type="Proteomes" id="UP000530928"/>
    </source>
</evidence>
<dbReference type="PANTHER" id="PTHR33164:SF99">
    <property type="entry name" value="MARR FAMILY REGULATORY PROTEIN"/>
    <property type="match status" value="1"/>
</dbReference>
<keyword evidence="3" id="KW-0804">Transcription</keyword>
<dbReference type="SMART" id="SM00347">
    <property type="entry name" value="HTH_MARR"/>
    <property type="match status" value="1"/>
</dbReference>
<dbReference type="PRINTS" id="PR00598">
    <property type="entry name" value="HTHMARR"/>
</dbReference>
<dbReference type="RefSeq" id="WP_220133597.1">
    <property type="nucleotide sequence ID" value="NZ_BAABAM010000002.1"/>
</dbReference>
<dbReference type="GO" id="GO:0006950">
    <property type="term" value="P:response to stress"/>
    <property type="evidence" value="ECO:0007669"/>
    <property type="project" value="TreeGrafter"/>
</dbReference>
<dbReference type="Gene3D" id="1.10.10.10">
    <property type="entry name" value="Winged helix-like DNA-binding domain superfamily/Winged helix DNA-binding domain"/>
    <property type="match status" value="1"/>
</dbReference>
<dbReference type="InterPro" id="IPR036390">
    <property type="entry name" value="WH_DNA-bd_sf"/>
</dbReference>
<keyword evidence="6" id="KW-1185">Reference proteome</keyword>